<feature type="region of interest" description="Disordered" evidence="1">
    <location>
        <begin position="226"/>
        <end position="247"/>
    </location>
</feature>
<dbReference type="Proteomes" id="UP000559027">
    <property type="component" value="Unassembled WGS sequence"/>
</dbReference>
<dbReference type="PANTHER" id="PTHR37015:SF2">
    <property type="entry name" value="REVERSE TRANSCRIPTASE DOMAIN-CONTAINING PROTEIN"/>
    <property type="match status" value="1"/>
</dbReference>
<accession>A0A8H5CWL2</accession>
<sequence>MYCLSSQKSTPHNILTFSHFQANLPCPTGTTTACMVEEANPLPGAAFLSEVAEFADGDEAVAVEELRYEPYNRSRSGVSDKPPTSAAYSRTLGFVTTAKLDELEKQRDAYKGFSQVLEEANQPTTTSDENRALIDRLGVLYRSVMDHLAPDEPRLIDGSVNIDDLGVWLARVRTDPNFDKNIVKEWITALETHIKQGERKLEFARLCGQLYTDWLECGDAVTVRSDVSGPLPSQDTTKEDVKQEGRQEMHEQVARLRSIIFQPTNMDTEALEAYLSNAFSSKAAQTVLEDMRTGMANFGQALRDRTITASDMRWTVESLLASDLMLPDKRAALREFTDNQTVLEEVANVINMRLRGLGSWKWPGEAVTVDMRRYLHGKYRAFTDPDILDALFLQWVGIMWGIKFKSDARVIFYSEAWKVALQEMQ</sequence>
<dbReference type="PANTHER" id="PTHR37015">
    <property type="entry name" value="REVERSE TRANSCRIPTASE DOMAIN-CONTAINING PROTEIN"/>
    <property type="match status" value="1"/>
</dbReference>
<proteinExistence type="predicted"/>
<evidence type="ECO:0000313" key="2">
    <source>
        <dbReference type="EMBL" id="KAF5349245.1"/>
    </source>
</evidence>
<evidence type="ECO:0000313" key="3">
    <source>
        <dbReference type="Proteomes" id="UP000559027"/>
    </source>
</evidence>
<protein>
    <submittedName>
        <fullName evidence="2">Uncharacterized protein</fullName>
    </submittedName>
</protein>
<keyword evidence="3" id="KW-1185">Reference proteome</keyword>
<evidence type="ECO:0000256" key="1">
    <source>
        <dbReference type="SAM" id="MobiDB-lite"/>
    </source>
</evidence>
<dbReference type="AlphaFoldDB" id="A0A8H5CWL2"/>
<organism evidence="2 3">
    <name type="scientific">Leucocoprinus leucothites</name>
    <dbReference type="NCBI Taxonomy" id="201217"/>
    <lineage>
        <taxon>Eukaryota</taxon>
        <taxon>Fungi</taxon>
        <taxon>Dikarya</taxon>
        <taxon>Basidiomycota</taxon>
        <taxon>Agaricomycotina</taxon>
        <taxon>Agaricomycetes</taxon>
        <taxon>Agaricomycetidae</taxon>
        <taxon>Agaricales</taxon>
        <taxon>Agaricineae</taxon>
        <taxon>Agaricaceae</taxon>
        <taxon>Leucocoprinus</taxon>
    </lineage>
</organism>
<gene>
    <name evidence="2" type="ORF">D9756_009471</name>
</gene>
<reference evidence="2 3" key="1">
    <citation type="journal article" date="2020" name="ISME J.">
        <title>Uncovering the hidden diversity of litter-decomposition mechanisms in mushroom-forming fungi.</title>
        <authorList>
            <person name="Floudas D."/>
            <person name="Bentzer J."/>
            <person name="Ahren D."/>
            <person name="Johansson T."/>
            <person name="Persson P."/>
            <person name="Tunlid A."/>
        </authorList>
    </citation>
    <scope>NUCLEOTIDE SEQUENCE [LARGE SCALE GENOMIC DNA]</scope>
    <source>
        <strain evidence="2 3">CBS 146.42</strain>
    </source>
</reference>
<feature type="compositionally biased region" description="Basic and acidic residues" evidence="1">
    <location>
        <begin position="236"/>
        <end position="247"/>
    </location>
</feature>
<name>A0A8H5CWL2_9AGAR</name>
<dbReference type="EMBL" id="JAACJO010000017">
    <property type="protein sequence ID" value="KAF5349245.1"/>
    <property type="molecule type" value="Genomic_DNA"/>
</dbReference>
<dbReference type="OrthoDB" id="74545at2759"/>
<comment type="caution">
    <text evidence="2">The sequence shown here is derived from an EMBL/GenBank/DDBJ whole genome shotgun (WGS) entry which is preliminary data.</text>
</comment>